<accession>A0A0F9SV28</accession>
<gene>
    <name evidence="1" type="ORF">LCGC14_0406900</name>
</gene>
<sequence length="140" mass="16290">MSWQPILKQNEYLDKQLTVKIRRKSLTLYIPSKIMKKIGIKFNGYFCLPHRWISNIESENRHKMLLQFSNKPIDHSRKIFGGAVSIPRMKVKEYLPEQNNITFHIHALCENGNVLIDLRDIRNLGDLNKDNGNNGGEEDG</sequence>
<reference evidence="1" key="1">
    <citation type="journal article" date="2015" name="Nature">
        <title>Complex archaea that bridge the gap between prokaryotes and eukaryotes.</title>
        <authorList>
            <person name="Spang A."/>
            <person name="Saw J.H."/>
            <person name="Jorgensen S.L."/>
            <person name="Zaremba-Niedzwiedzka K."/>
            <person name="Martijn J."/>
            <person name="Lind A.E."/>
            <person name="van Eijk R."/>
            <person name="Schleper C."/>
            <person name="Guy L."/>
            <person name="Ettema T.J."/>
        </authorList>
    </citation>
    <scope>NUCLEOTIDE SEQUENCE</scope>
</reference>
<dbReference type="AlphaFoldDB" id="A0A0F9SV28"/>
<protein>
    <submittedName>
        <fullName evidence="1">Uncharacterized protein</fullName>
    </submittedName>
</protein>
<comment type="caution">
    <text evidence="1">The sequence shown here is derived from an EMBL/GenBank/DDBJ whole genome shotgun (WGS) entry which is preliminary data.</text>
</comment>
<dbReference type="EMBL" id="LAZR01000354">
    <property type="protein sequence ID" value="KKN72835.1"/>
    <property type="molecule type" value="Genomic_DNA"/>
</dbReference>
<organism evidence="1">
    <name type="scientific">marine sediment metagenome</name>
    <dbReference type="NCBI Taxonomy" id="412755"/>
    <lineage>
        <taxon>unclassified sequences</taxon>
        <taxon>metagenomes</taxon>
        <taxon>ecological metagenomes</taxon>
    </lineage>
</organism>
<proteinExistence type="predicted"/>
<name>A0A0F9SV28_9ZZZZ</name>
<evidence type="ECO:0000313" key="1">
    <source>
        <dbReference type="EMBL" id="KKN72835.1"/>
    </source>
</evidence>